<dbReference type="Gene3D" id="3.30.565.10">
    <property type="entry name" value="Histidine kinase-like ATPase, C-terminal domain"/>
    <property type="match status" value="1"/>
</dbReference>
<dbReference type="Gene3D" id="3.30.450.20">
    <property type="entry name" value="PAS domain"/>
    <property type="match status" value="1"/>
</dbReference>
<keyword evidence="9 19" id="KW-0418">Kinase</keyword>
<dbReference type="InterPro" id="IPR003661">
    <property type="entry name" value="HisK_dim/P_dom"/>
</dbReference>
<dbReference type="Pfam" id="PF02518">
    <property type="entry name" value="HATPase_c"/>
    <property type="match status" value="1"/>
</dbReference>
<gene>
    <name evidence="19" type="ORF">DPRO_3423</name>
</gene>
<dbReference type="SUPFAM" id="SSF55785">
    <property type="entry name" value="PYP-like sensor domain (PAS domain)"/>
    <property type="match status" value="1"/>
</dbReference>
<evidence type="ECO:0000256" key="9">
    <source>
        <dbReference type="ARBA" id="ARBA00022777"/>
    </source>
</evidence>
<dbReference type="InterPro" id="IPR033463">
    <property type="entry name" value="sCache_3"/>
</dbReference>
<dbReference type="PROSITE" id="PS50109">
    <property type="entry name" value="HIS_KIN"/>
    <property type="match status" value="1"/>
</dbReference>
<evidence type="ECO:0000256" key="8">
    <source>
        <dbReference type="ARBA" id="ARBA00022741"/>
    </source>
</evidence>
<dbReference type="CDD" id="cd00082">
    <property type="entry name" value="HisKA"/>
    <property type="match status" value="1"/>
</dbReference>
<keyword evidence="11 15" id="KW-1133">Transmembrane helix</keyword>
<name>A0A2C8FE52_9BACT</name>
<dbReference type="Proteomes" id="UP000219215">
    <property type="component" value="Chromosome DPRO"/>
</dbReference>
<evidence type="ECO:0000256" key="13">
    <source>
        <dbReference type="ARBA" id="ARBA00023136"/>
    </source>
</evidence>
<dbReference type="PANTHER" id="PTHR43065">
    <property type="entry name" value="SENSOR HISTIDINE KINASE"/>
    <property type="match status" value="1"/>
</dbReference>
<dbReference type="PROSITE" id="PS50112">
    <property type="entry name" value="PAS"/>
    <property type="match status" value="1"/>
</dbReference>
<dbReference type="InterPro" id="IPR029151">
    <property type="entry name" value="Sensor-like_sf"/>
</dbReference>
<evidence type="ECO:0000256" key="15">
    <source>
        <dbReference type="SAM" id="Phobius"/>
    </source>
</evidence>
<dbReference type="InterPro" id="IPR004358">
    <property type="entry name" value="Sig_transdc_His_kin-like_C"/>
</dbReference>
<evidence type="ECO:0000313" key="19">
    <source>
        <dbReference type="EMBL" id="SOB60338.1"/>
    </source>
</evidence>
<dbReference type="Pfam" id="PF00512">
    <property type="entry name" value="HisKA"/>
    <property type="match status" value="1"/>
</dbReference>
<evidence type="ECO:0000259" key="16">
    <source>
        <dbReference type="PROSITE" id="PS50109"/>
    </source>
</evidence>
<dbReference type="SMART" id="SM00091">
    <property type="entry name" value="PAS"/>
    <property type="match status" value="1"/>
</dbReference>
<dbReference type="Pfam" id="PF17203">
    <property type="entry name" value="sCache_3_2"/>
    <property type="match status" value="1"/>
</dbReference>
<dbReference type="Pfam" id="PF08448">
    <property type="entry name" value="PAS_4"/>
    <property type="match status" value="1"/>
</dbReference>
<dbReference type="SMART" id="SM00387">
    <property type="entry name" value="HATPase_c"/>
    <property type="match status" value="1"/>
</dbReference>
<evidence type="ECO:0000256" key="7">
    <source>
        <dbReference type="ARBA" id="ARBA00022692"/>
    </source>
</evidence>
<organism evidence="19 20">
    <name type="scientific">Pseudodesulfovibrio profundus</name>
    <dbReference type="NCBI Taxonomy" id="57320"/>
    <lineage>
        <taxon>Bacteria</taxon>
        <taxon>Pseudomonadati</taxon>
        <taxon>Thermodesulfobacteriota</taxon>
        <taxon>Desulfovibrionia</taxon>
        <taxon>Desulfovibrionales</taxon>
        <taxon>Desulfovibrionaceae</taxon>
    </lineage>
</organism>
<dbReference type="CDD" id="cd00130">
    <property type="entry name" value="PAS"/>
    <property type="match status" value="1"/>
</dbReference>
<reference evidence="20" key="1">
    <citation type="submission" date="2017-09" db="EMBL/GenBank/DDBJ databases">
        <authorList>
            <person name="Regsiter A."/>
            <person name="William W."/>
        </authorList>
    </citation>
    <scope>NUCLEOTIDE SEQUENCE [LARGE SCALE GENOMIC DNA]</scope>
    <source>
        <strain evidence="20">500-1</strain>
    </source>
</reference>
<dbReference type="InterPro" id="IPR036890">
    <property type="entry name" value="HATPase_C_sf"/>
</dbReference>
<feature type="domain" description="Histidine kinase" evidence="16">
    <location>
        <begin position="453"/>
        <end position="679"/>
    </location>
</feature>
<feature type="domain" description="PAC" evidence="18">
    <location>
        <begin position="387"/>
        <end position="440"/>
    </location>
</feature>
<dbReference type="InterPro" id="IPR036097">
    <property type="entry name" value="HisK_dim/P_sf"/>
</dbReference>
<dbReference type="EMBL" id="LT907975">
    <property type="protein sequence ID" value="SOB60338.1"/>
    <property type="molecule type" value="Genomic_DNA"/>
</dbReference>
<dbReference type="NCBIfam" id="TIGR00229">
    <property type="entry name" value="sensory_box"/>
    <property type="match status" value="1"/>
</dbReference>
<evidence type="ECO:0000256" key="10">
    <source>
        <dbReference type="ARBA" id="ARBA00022840"/>
    </source>
</evidence>
<evidence type="ECO:0000259" key="18">
    <source>
        <dbReference type="PROSITE" id="PS50113"/>
    </source>
</evidence>
<evidence type="ECO:0000256" key="1">
    <source>
        <dbReference type="ARBA" id="ARBA00000085"/>
    </source>
</evidence>
<keyword evidence="10" id="KW-0067">ATP-binding</keyword>
<dbReference type="Gene3D" id="1.10.287.130">
    <property type="match status" value="1"/>
</dbReference>
<protein>
    <recommendedName>
        <fullName evidence="3">histidine kinase</fullName>
        <ecNumber evidence="3">2.7.13.3</ecNumber>
    </recommendedName>
</protein>
<dbReference type="SUPFAM" id="SSF47384">
    <property type="entry name" value="Homodimeric domain of signal transducing histidine kinase"/>
    <property type="match status" value="1"/>
</dbReference>
<dbReference type="PANTHER" id="PTHR43065:SF42">
    <property type="entry name" value="TWO-COMPONENT SENSOR PPRA"/>
    <property type="match status" value="1"/>
</dbReference>
<comment type="catalytic activity">
    <reaction evidence="1">
        <text>ATP + protein L-histidine = ADP + protein N-phospho-L-histidine.</text>
        <dbReference type="EC" id="2.7.13.3"/>
    </reaction>
</comment>
<proteinExistence type="predicted"/>
<keyword evidence="7 15" id="KW-0812">Transmembrane</keyword>
<dbReference type="SMART" id="SM00388">
    <property type="entry name" value="HisKA"/>
    <property type="match status" value="1"/>
</dbReference>
<dbReference type="InterPro" id="IPR005467">
    <property type="entry name" value="His_kinase_dom"/>
</dbReference>
<dbReference type="InterPro" id="IPR003594">
    <property type="entry name" value="HATPase_dom"/>
</dbReference>
<keyword evidence="8" id="KW-0547">Nucleotide-binding</keyword>
<evidence type="ECO:0000256" key="14">
    <source>
        <dbReference type="SAM" id="MobiDB-lite"/>
    </source>
</evidence>
<feature type="region of interest" description="Disordered" evidence="14">
    <location>
        <begin position="679"/>
        <end position="707"/>
    </location>
</feature>
<dbReference type="EC" id="2.7.13.3" evidence="3"/>
<keyword evidence="20" id="KW-1185">Reference proteome</keyword>
<dbReference type="GO" id="GO:0005524">
    <property type="term" value="F:ATP binding"/>
    <property type="evidence" value="ECO:0007669"/>
    <property type="project" value="UniProtKB-KW"/>
</dbReference>
<keyword evidence="13 15" id="KW-0472">Membrane</keyword>
<feature type="domain" description="PAS" evidence="17">
    <location>
        <begin position="316"/>
        <end position="386"/>
    </location>
</feature>
<feature type="transmembrane region" description="Helical" evidence="15">
    <location>
        <begin position="170"/>
        <end position="192"/>
    </location>
</feature>
<dbReference type="InterPro" id="IPR000014">
    <property type="entry name" value="PAS"/>
</dbReference>
<dbReference type="InterPro" id="IPR000700">
    <property type="entry name" value="PAS-assoc_C"/>
</dbReference>
<evidence type="ECO:0000256" key="11">
    <source>
        <dbReference type="ARBA" id="ARBA00022989"/>
    </source>
</evidence>
<dbReference type="GO" id="GO:0000155">
    <property type="term" value="F:phosphorelay sensor kinase activity"/>
    <property type="evidence" value="ECO:0007669"/>
    <property type="project" value="InterPro"/>
</dbReference>
<dbReference type="AlphaFoldDB" id="A0A2C8FE52"/>
<evidence type="ECO:0000313" key="20">
    <source>
        <dbReference type="Proteomes" id="UP000219215"/>
    </source>
</evidence>
<evidence type="ECO:0000256" key="3">
    <source>
        <dbReference type="ARBA" id="ARBA00012438"/>
    </source>
</evidence>
<keyword evidence="12" id="KW-0902">Two-component regulatory system</keyword>
<evidence type="ECO:0000256" key="2">
    <source>
        <dbReference type="ARBA" id="ARBA00004651"/>
    </source>
</evidence>
<evidence type="ECO:0000256" key="4">
    <source>
        <dbReference type="ARBA" id="ARBA00022475"/>
    </source>
</evidence>
<evidence type="ECO:0000256" key="12">
    <source>
        <dbReference type="ARBA" id="ARBA00023012"/>
    </source>
</evidence>
<evidence type="ECO:0000256" key="6">
    <source>
        <dbReference type="ARBA" id="ARBA00022679"/>
    </source>
</evidence>
<keyword evidence="5" id="KW-0597">Phosphoprotein</keyword>
<dbReference type="InterPro" id="IPR013656">
    <property type="entry name" value="PAS_4"/>
</dbReference>
<dbReference type="InterPro" id="IPR035965">
    <property type="entry name" value="PAS-like_dom_sf"/>
</dbReference>
<dbReference type="GO" id="GO:0005886">
    <property type="term" value="C:plasma membrane"/>
    <property type="evidence" value="ECO:0007669"/>
    <property type="project" value="UniProtKB-SubCell"/>
</dbReference>
<evidence type="ECO:0000256" key="5">
    <source>
        <dbReference type="ARBA" id="ARBA00022553"/>
    </source>
</evidence>
<keyword evidence="4" id="KW-1003">Cell membrane</keyword>
<dbReference type="SUPFAM" id="SSF103190">
    <property type="entry name" value="Sensory domain-like"/>
    <property type="match status" value="1"/>
</dbReference>
<comment type="subcellular location">
    <subcellularLocation>
        <location evidence="2">Cell membrane</location>
        <topology evidence="2">Multi-pass membrane protein</topology>
    </subcellularLocation>
</comment>
<evidence type="ECO:0000259" key="17">
    <source>
        <dbReference type="PROSITE" id="PS50112"/>
    </source>
</evidence>
<dbReference type="KEGG" id="pprf:DPRO_3423"/>
<keyword evidence="6" id="KW-0808">Transferase</keyword>
<dbReference type="PRINTS" id="PR00344">
    <property type="entry name" value="BCTRLSENSOR"/>
</dbReference>
<dbReference type="SUPFAM" id="SSF55874">
    <property type="entry name" value="ATPase domain of HSP90 chaperone/DNA topoisomerase II/histidine kinase"/>
    <property type="match status" value="1"/>
</dbReference>
<dbReference type="PROSITE" id="PS50113">
    <property type="entry name" value="PAC"/>
    <property type="match status" value="1"/>
</dbReference>
<sequence>MMTMRFLNKLKFRTKLNLGIYGLLIIMALLLLPLVGSTTTKTLVEESKKRGSSLAESMAARAVDPLLAKDFLRLKNMVDEQIAVGDVVYVFVQDKLGNVLTHTFHRGFPTDLIRANTVRDENKVHIQLLADGVERIYDFASPVKIDDNRLGTVRIGLSKTRIDATVNRQLTTMAMLVAGVLFVATILGSIFAQQVASRLAALRLHAEAMLMGNLDSHSGPLDGVHCWEKQDCGLKQCPAYGERQRRCWYIAGTMCPDCDDEDVRRGVQDSCQKCRVYREGSGDELQDLAETFDVMALSLKTHIEELRGAERNLRDQQRLIRTILDVTPDRVSLVDTTMRYQGANRSFAEFVGRELHEIIGKTDFDLFPEHVAEERHFASRDILESGERLDTQIMIKNDEGERWFHVVCIPVYDEDGSISGLLRTDRDITDIKGYERQLLQAQKMESLGLMVGGVAHEINTPLGIILGYSQLLQEDVEDGSQIHQDLKIIEKQTQVCKKIVSDLLGFSRQTHSTKREMCFNNSVMEAVQLVRHTFQLDRVKIVTELDDRFPIIYGDPEKLKQVWINLLNNSRDAMNGRGGTIVIRTLLDTPGGIVTLWLADNGEGISSDRLKMIFDPFYSTKPVGVGTGLGLSVSFGIIEDHDGHINAESPVPKNFVFPENSQENQGPGTVFEVRLPLDHSEDIPTNGSVKEQEETFDTPPADGADIP</sequence>
<accession>A0A2C8FE52</accession>